<evidence type="ECO:0000256" key="5">
    <source>
        <dbReference type="ARBA" id="ARBA00022553"/>
    </source>
</evidence>
<feature type="compositionally biased region" description="Basic residues" evidence="12">
    <location>
        <begin position="599"/>
        <end position="610"/>
    </location>
</feature>
<dbReference type="GO" id="GO:0005789">
    <property type="term" value="C:endoplasmic reticulum membrane"/>
    <property type="evidence" value="ECO:0007669"/>
    <property type="project" value="UniProtKB-SubCell"/>
</dbReference>
<feature type="compositionally biased region" description="Gly residues" evidence="12">
    <location>
        <begin position="180"/>
        <end position="198"/>
    </location>
</feature>
<accession>A0ABD1JNX5</accession>
<keyword evidence="7" id="KW-0677">Repeat</keyword>
<dbReference type="FunFam" id="2.20.110.10:FF:000001">
    <property type="entry name" value="Junctophilin"/>
    <property type="match status" value="1"/>
</dbReference>
<evidence type="ECO:0000256" key="1">
    <source>
        <dbReference type="ARBA" id="ARBA00004163"/>
    </source>
</evidence>
<protein>
    <recommendedName>
        <fullName evidence="16">Junctophilin</fullName>
    </recommendedName>
</protein>
<keyword evidence="11" id="KW-0175">Coiled coil</keyword>
<feature type="region of interest" description="Disordered" evidence="12">
    <location>
        <begin position="168"/>
        <end position="215"/>
    </location>
</feature>
<evidence type="ECO:0000256" key="10">
    <source>
        <dbReference type="ARBA" id="ARBA00023136"/>
    </source>
</evidence>
<evidence type="ECO:0000256" key="7">
    <source>
        <dbReference type="ARBA" id="ARBA00022737"/>
    </source>
</evidence>
<evidence type="ECO:0000313" key="14">
    <source>
        <dbReference type="EMBL" id="KAL2088456.1"/>
    </source>
</evidence>
<feature type="transmembrane region" description="Helical" evidence="13">
    <location>
        <begin position="874"/>
        <end position="894"/>
    </location>
</feature>
<dbReference type="GO" id="GO:0005886">
    <property type="term" value="C:plasma membrane"/>
    <property type="evidence" value="ECO:0007669"/>
    <property type="project" value="UniProtKB-SubCell"/>
</dbReference>
<keyword evidence="10 13" id="KW-0472">Membrane</keyword>
<dbReference type="SUPFAM" id="SSF82185">
    <property type="entry name" value="Histone H3 K4-specific methyltransferase SET7/9 N-terminal domain"/>
    <property type="match status" value="3"/>
</dbReference>
<evidence type="ECO:0000256" key="6">
    <source>
        <dbReference type="ARBA" id="ARBA00022692"/>
    </source>
</evidence>
<feature type="compositionally biased region" description="Basic residues" evidence="12">
    <location>
        <begin position="642"/>
        <end position="658"/>
    </location>
</feature>
<name>A0ABD1JNX5_9TELE</name>
<feature type="compositionally biased region" description="Basic and acidic residues" evidence="12">
    <location>
        <begin position="659"/>
        <end position="669"/>
    </location>
</feature>
<reference evidence="14 15" key="1">
    <citation type="submission" date="2024-09" db="EMBL/GenBank/DDBJ databases">
        <title>A chromosome-level genome assembly of Gray's grenadier anchovy, Coilia grayii.</title>
        <authorList>
            <person name="Fu Z."/>
        </authorList>
    </citation>
    <scope>NUCLEOTIDE SEQUENCE [LARGE SCALE GENOMIC DNA]</scope>
    <source>
        <strain evidence="14">G4</strain>
        <tissue evidence="14">Muscle</tissue>
    </source>
</reference>
<dbReference type="AlphaFoldDB" id="A0ABD1JNX5"/>
<keyword evidence="5" id="KW-0597">Phosphoprotein</keyword>
<comment type="caution">
    <text evidence="14">The sequence shown here is derived from an EMBL/GenBank/DDBJ whole genome shotgun (WGS) entry which is preliminary data.</text>
</comment>
<evidence type="ECO:0000256" key="13">
    <source>
        <dbReference type="SAM" id="Phobius"/>
    </source>
</evidence>
<proteinExistence type="inferred from homology"/>
<evidence type="ECO:0000256" key="11">
    <source>
        <dbReference type="SAM" id="Coils"/>
    </source>
</evidence>
<dbReference type="Pfam" id="PF02493">
    <property type="entry name" value="MORN"/>
    <property type="match status" value="8"/>
</dbReference>
<dbReference type="Proteomes" id="UP001591681">
    <property type="component" value="Unassembled WGS sequence"/>
</dbReference>
<feature type="region of interest" description="Disordered" evidence="12">
    <location>
        <begin position="520"/>
        <end position="548"/>
    </location>
</feature>
<evidence type="ECO:0000256" key="4">
    <source>
        <dbReference type="ARBA" id="ARBA00022475"/>
    </source>
</evidence>
<dbReference type="EMBL" id="JBHFQA010000013">
    <property type="protein sequence ID" value="KAL2088456.1"/>
    <property type="molecule type" value="Genomic_DNA"/>
</dbReference>
<feature type="coiled-coil region" evidence="11">
    <location>
        <begin position="357"/>
        <end position="384"/>
    </location>
</feature>
<evidence type="ECO:0000313" key="15">
    <source>
        <dbReference type="Proteomes" id="UP001591681"/>
    </source>
</evidence>
<evidence type="ECO:0008006" key="16">
    <source>
        <dbReference type="Google" id="ProtNLM"/>
    </source>
</evidence>
<evidence type="ECO:0000256" key="2">
    <source>
        <dbReference type="ARBA" id="ARBA00004202"/>
    </source>
</evidence>
<evidence type="ECO:0000256" key="12">
    <source>
        <dbReference type="SAM" id="MobiDB-lite"/>
    </source>
</evidence>
<keyword evidence="4" id="KW-1003">Cell membrane</keyword>
<dbReference type="InterPro" id="IPR017191">
    <property type="entry name" value="Junctophilin"/>
</dbReference>
<keyword evidence="6 13" id="KW-0812">Transmembrane</keyword>
<comment type="similarity">
    <text evidence="3">Belongs to the junctophilin family.</text>
</comment>
<dbReference type="GO" id="GO:0016528">
    <property type="term" value="C:sarcoplasm"/>
    <property type="evidence" value="ECO:0007669"/>
    <property type="project" value="UniProtKB-ARBA"/>
</dbReference>
<feature type="region of interest" description="Disordered" evidence="12">
    <location>
        <begin position="577"/>
        <end position="696"/>
    </location>
</feature>
<feature type="compositionally biased region" description="Low complexity" evidence="12">
    <location>
        <begin position="465"/>
        <end position="475"/>
    </location>
</feature>
<dbReference type="PANTHER" id="PTHR23085">
    <property type="entry name" value="GH28348P"/>
    <property type="match status" value="1"/>
</dbReference>
<dbReference type="Gene3D" id="2.20.110.10">
    <property type="entry name" value="Histone H3 K4-specific methyltransferase SET7/9 N-terminal domain"/>
    <property type="match status" value="3"/>
</dbReference>
<keyword evidence="8" id="KW-0256">Endoplasmic reticulum</keyword>
<comment type="subcellular location">
    <subcellularLocation>
        <location evidence="2">Cell membrane</location>
        <topology evidence="2">Peripheral membrane protein</topology>
    </subcellularLocation>
    <subcellularLocation>
        <location evidence="1">Endoplasmic reticulum membrane</location>
        <topology evidence="1">Single-pass type IV membrane protein</topology>
    </subcellularLocation>
</comment>
<evidence type="ECO:0000256" key="3">
    <source>
        <dbReference type="ARBA" id="ARBA00008599"/>
    </source>
</evidence>
<sequence length="895" mass="98619">MSTGGRFDFDDGGSYCGGWEQGKAHGRGVCTGPQGQGEYAGAWSHGFEVLGVYTWPSGNSYQGTWAQGKRHGIGVESKGRWEYRGEWTQGFKGRYGQLESTSSGAKYEGTWSNGLQDGYGTETYSDGGTYQGQWLGGMRHGYGVRQSVPYGMAAVILSPLRTSINSLRSEHSEGPSLEDGSGGGGVGGATGSPVGRGGFVLSAHGDADRQRKRKGRFRQSILSGLKLRRSESKSSLASQLSKQSSFCSEAGMSTVSSAASDINSNVSLGEVELANSVDATVTEAYAGEWRNDWRTGWGVCRRSDGLRYEGEWLANKRHGYGCTTFPDGTKEEGKYKQNSLVSGKRKNLIPLRASKIREKVDRAVEAAEKAADIAKQKAEIALSRMSHARGKAEAAEGVAQRALEECRLARVIAKELSPSFNHYGNGLECKRPKRQERKEKDIEVMSTGTDSPELCTPDTTPPAMTPDRSPVLSSPSSPPCSPPSHRARNACFMRQSAVDEQGGAEIQVLVEGRGGMDHLRGGGNGWTADMYPTRRGSKGESSRSTTPSLLEEAELGHMNGHEQTNANHKSRENVSFNHKPIEHSPSEKLWEHKPSNQKAWKHVSSNHRSRQYTASNHREWENSSSNHKSCERDSSKPQVHIYSHHKALGHSLPNHKSHEHASSNHKPKEYISTQHKPKDHAPSNYNPREHAPPYRKPHDHIYCNHKPSQPISNHVMGKPALSDFKPIEPDRDCSPVGWAAENTTQWSPSRSHLLQQDEERMDDYRVEMRLSPQESFPQQQHLASGNECSGLKGHNSQRLRLRNHETKDWGLSAREGSMDSVQMLDSLNVGVELEEWPLHRDVTLSPPLTSSPITLEQEGEHLNLVKSNSGSSSILVVMVILLNIGVAILFIHFFI</sequence>
<evidence type="ECO:0000256" key="8">
    <source>
        <dbReference type="ARBA" id="ARBA00022824"/>
    </source>
</evidence>
<keyword evidence="9 13" id="KW-1133">Transmembrane helix</keyword>
<dbReference type="FunFam" id="2.20.110.10:FF:000003">
    <property type="entry name" value="Junctophilin"/>
    <property type="match status" value="1"/>
</dbReference>
<dbReference type="SMART" id="SM00698">
    <property type="entry name" value="MORN"/>
    <property type="match status" value="6"/>
</dbReference>
<feature type="region of interest" description="Disordered" evidence="12">
    <location>
        <begin position="423"/>
        <end position="487"/>
    </location>
</feature>
<evidence type="ECO:0000256" key="9">
    <source>
        <dbReference type="ARBA" id="ARBA00022989"/>
    </source>
</evidence>
<feature type="compositionally biased region" description="Basic and acidic residues" evidence="12">
    <location>
        <begin position="579"/>
        <end position="594"/>
    </location>
</feature>
<organism evidence="14 15">
    <name type="scientific">Coilia grayii</name>
    <name type="common">Gray's grenadier anchovy</name>
    <dbReference type="NCBI Taxonomy" id="363190"/>
    <lineage>
        <taxon>Eukaryota</taxon>
        <taxon>Metazoa</taxon>
        <taxon>Chordata</taxon>
        <taxon>Craniata</taxon>
        <taxon>Vertebrata</taxon>
        <taxon>Euteleostomi</taxon>
        <taxon>Actinopterygii</taxon>
        <taxon>Neopterygii</taxon>
        <taxon>Teleostei</taxon>
        <taxon>Clupei</taxon>
        <taxon>Clupeiformes</taxon>
        <taxon>Clupeoidei</taxon>
        <taxon>Engraulidae</taxon>
        <taxon>Coilinae</taxon>
        <taxon>Coilia</taxon>
    </lineage>
</organism>
<keyword evidence="15" id="KW-1185">Reference proteome</keyword>
<dbReference type="PANTHER" id="PTHR23085:SF17">
    <property type="entry name" value="JUNCTOPHILIN-3-LIKE"/>
    <property type="match status" value="1"/>
</dbReference>
<gene>
    <name evidence="14" type="ORF">ACEWY4_015355</name>
</gene>
<dbReference type="InterPro" id="IPR003409">
    <property type="entry name" value="MORN"/>
</dbReference>